<dbReference type="GO" id="GO:0008610">
    <property type="term" value="P:lipid biosynthetic process"/>
    <property type="evidence" value="ECO:0007669"/>
    <property type="project" value="UniProtKB-ARBA"/>
</dbReference>
<evidence type="ECO:0008006" key="8">
    <source>
        <dbReference type="Google" id="ProtNLM"/>
    </source>
</evidence>
<keyword evidence="6" id="KW-0012">Acyltransferase</keyword>
<evidence type="ECO:0000256" key="5">
    <source>
        <dbReference type="ARBA" id="ARBA00023136"/>
    </source>
</evidence>
<reference evidence="7" key="1">
    <citation type="submission" date="2018-05" db="EMBL/GenBank/DDBJ databases">
        <authorList>
            <person name="Lanie J.A."/>
            <person name="Ng W.-L."/>
            <person name="Kazmierczak K.M."/>
            <person name="Andrzejewski T.M."/>
            <person name="Davidsen T.M."/>
            <person name="Wayne K.J."/>
            <person name="Tettelin H."/>
            <person name="Glass J.I."/>
            <person name="Rusch D."/>
            <person name="Podicherti R."/>
            <person name="Tsui H.-C.T."/>
            <person name="Winkler M.E."/>
        </authorList>
    </citation>
    <scope>NUCLEOTIDE SEQUENCE</scope>
</reference>
<accession>A0A381W6P3</accession>
<keyword evidence="2" id="KW-1003">Cell membrane</keyword>
<dbReference type="Pfam" id="PF03279">
    <property type="entry name" value="Lip_A_acyltrans"/>
    <property type="match status" value="1"/>
</dbReference>
<organism evidence="7">
    <name type="scientific">marine metagenome</name>
    <dbReference type="NCBI Taxonomy" id="408172"/>
    <lineage>
        <taxon>unclassified sequences</taxon>
        <taxon>metagenomes</taxon>
        <taxon>ecological metagenomes</taxon>
    </lineage>
</organism>
<comment type="subcellular location">
    <subcellularLocation>
        <location evidence="1">Cell inner membrane</location>
    </subcellularLocation>
</comment>
<evidence type="ECO:0000256" key="3">
    <source>
        <dbReference type="ARBA" id="ARBA00022519"/>
    </source>
</evidence>
<evidence type="ECO:0000256" key="4">
    <source>
        <dbReference type="ARBA" id="ARBA00022679"/>
    </source>
</evidence>
<dbReference type="GO" id="GO:0016746">
    <property type="term" value="F:acyltransferase activity"/>
    <property type="evidence" value="ECO:0007669"/>
    <property type="project" value="UniProtKB-KW"/>
</dbReference>
<evidence type="ECO:0000256" key="6">
    <source>
        <dbReference type="ARBA" id="ARBA00023315"/>
    </source>
</evidence>
<keyword evidence="3" id="KW-0997">Cell inner membrane</keyword>
<evidence type="ECO:0000313" key="7">
    <source>
        <dbReference type="EMBL" id="SVA47638.1"/>
    </source>
</evidence>
<sequence>MGYKISSNLGFLIGKLFGPMFRSKKSIIENLKKSNISLKQNYKQVASNVLGNYGRVFSEYPFLKSFRNGELNNFIEIDGKNHLENIRKEKKRVVFVSGHFNNFELMAMQIEKAGIELSAIYRPLNNIFLNKTMEKIRIKYICKNQIKKGRAGTRQIIKNLKKGCSIALMIDQRVREGSKVKFFGDLATTTTIPAQLIKKYKCELVPIYIERKEKYYFKMHISKPIKISSKKTTGDITLFLNTVLEKMILKNPEQWIWTHNRWKK</sequence>
<dbReference type="GO" id="GO:0005886">
    <property type="term" value="C:plasma membrane"/>
    <property type="evidence" value="ECO:0007669"/>
    <property type="project" value="UniProtKB-SubCell"/>
</dbReference>
<keyword evidence="4" id="KW-0808">Transferase</keyword>
<name>A0A381W6P3_9ZZZZ</name>
<dbReference type="InterPro" id="IPR004960">
    <property type="entry name" value="LipA_acyltrans"/>
</dbReference>
<protein>
    <recommendedName>
        <fullName evidence="8">Lipid A biosynthesis acyltransferase</fullName>
    </recommendedName>
</protein>
<dbReference type="CDD" id="cd07984">
    <property type="entry name" value="LPLAT_LABLAT-like"/>
    <property type="match status" value="1"/>
</dbReference>
<dbReference type="AlphaFoldDB" id="A0A381W6P3"/>
<dbReference type="PANTHER" id="PTHR30606:SF10">
    <property type="entry name" value="PHOSPHATIDYLINOSITOL MANNOSIDE ACYLTRANSFERASE"/>
    <property type="match status" value="1"/>
</dbReference>
<gene>
    <name evidence="7" type="ORF">METZ01_LOCUS100492</name>
</gene>
<evidence type="ECO:0000256" key="1">
    <source>
        <dbReference type="ARBA" id="ARBA00004533"/>
    </source>
</evidence>
<dbReference type="PANTHER" id="PTHR30606">
    <property type="entry name" value="LIPID A BIOSYNTHESIS LAUROYL ACYLTRANSFERASE"/>
    <property type="match status" value="1"/>
</dbReference>
<proteinExistence type="predicted"/>
<dbReference type="GO" id="GO:1901137">
    <property type="term" value="P:carbohydrate derivative biosynthetic process"/>
    <property type="evidence" value="ECO:0007669"/>
    <property type="project" value="UniProtKB-ARBA"/>
</dbReference>
<keyword evidence="5" id="KW-0472">Membrane</keyword>
<evidence type="ECO:0000256" key="2">
    <source>
        <dbReference type="ARBA" id="ARBA00022475"/>
    </source>
</evidence>
<dbReference type="EMBL" id="UINC01010733">
    <property type="protein sequence ID" value="SVA47638.1"/>
    <property type="molecule type" value="Genomic_DNA"/>
</dbReference>